<keyword evidence="2" id="KW-1185">Reference proteome</keyword>
<dbReference type="EMBL" id="KZ303494">
    <property type="protein sequence ID" value="PIA17509.1"/>
    <property type="molecule type" value="Genomic_DNA"/>
</dbReference>
<evidence type="ECO:0000313" key="1">
    <source>
        <dbReference type="EMBL" id="PIA17509.1"/>
    </source>
</evidence>
<dbReference type="Proteomes" id="UP000242474">
    <property type="component" value="Unassembled WGS sequence"/>
</dbReference>
<reference evidence="1 2" key="1">
    <citation type="journal article" date="2015" name="Genome Biol. Evol.">
        <title>Phylogenomic analyses indicate that early fungi evolved digesting cell walls of algal ancestors of land plants.</title>
        <authorList>
            <person name="Chang Y."/>
            <person name="Wang S."/>
            <person name="Sekimoto S."/>
            <person name="Aerts A.L."/>
            <person name="Choi C."/>
            <person name="Clum A."/>
            <person name="LaButti K.M."/>
            <person name="Lindquist E.A."/>
            <person name="Yee Ngan C."/>
            <person name="Ohm R.A."/>
            <person name="Salamov A.A."/>
            <person name="Grigoriev I.V."/>
            <person name="Spatafora J.W."/>
            <person name="Berbee M.L."/>
        </authorList>
    </citation>
    <scope>NUCLEOTIDE SEQUENCE [LARGE SCALE GENOMIC DNA]</scope>
    <source>
        <strain evidence="1 2">NRRL 1564</strain>
    </source>
</reference>
<sequence>MAWQWAWYPHAYPEAEMQSCLIPDCSEHETQGHMFTCPVHHWPTYTANDFNPSLCSSVTEIAVEEEILNLEVHSRPTMHDHDRFNKQVTQLKDERTRIPQLFFTKLLTKSYDWYKERCQFQADKEDASLHSSVWRWRQMKKCNGQVTVQNPRAGIPDGLPVWPSTT</sequence>
<organism evidence="1 2">
    <name type="scientific">Coemansia reversa (strain ATCC 12441 / NRRL 1564)</name>
    <dbReference type="NCBI Taxonomy" id="763665"/>
    <lineage>
        <taxon>Eukaryota</taxon>
        <taxon>Fungi</taxon>
        <taxon>Fungi incertae sedis</taxon>
        <taxon>Zoopagomycota</taxon>
        <taxon>Kickxellomycotina</taxon>
        <taxon>Kickxellomycetes</taxon>
        <taxon>Kickxellales</taxon>
        <taxon>Kickxellaceae</taxon>
        <taxon>Coemansia</taxon>
    </lineage>
</organism>
<accession>A0A2G5BES2</accession>
<dbReference type="AlphaFoldDB" id="A0A2G5BES2"/>
<gene>
    <name evidence="1" type="ORF">COEREDRAFT_7469</name>
</gene>
<name>A0A2G5BES2_COERN</name>
<proteinExistence type="predicted"/>
<evidence type="ECO:0000313" key="2">
    <source>
        <dbReference type="Proteomes" id="UP000242474"/>
    </source>
</evidence>
<protein>
    <submittedName>
        <fullName evidence="1">Uncharacterized protein</fullName>
    </submittedName>
</protein>